<dbReference type="InterPro" id="IPR023393">
    <property type="entry name" value="START-like_dom_sf"/>
</dbReference>
<evidence type="ECO:0000313" key="3">
    <source>
        <dbReference type="Proteomes" id="UP000008311"/>
    </source>
</evidence>
<dbReference type="InterPro" id="IPR019587">
    <property type="entry name" value="Polyketide_cyclase/dehydratase"/>
</dbReference>
<organism evidence="2 3">
    <name type="scientific">Ricinus communis</name>
    <name type="common">Castor bean</name>
    <dbReference type="NCBI Taxonomy" id="3988"/>
    <lineage>
        <taxon>Eukaryota</taxon>
        <taxon>Viridiplantae</taxon>
        <taxon>Streptophyta</taxon>
        <taxon>Embryophyta</taxon>
        <taxon>Tracheophyta</taxon>
        <taxon>Spermatophyta</taxon>
        <taxon>Magnoliopsida</taxon>
        <taxon>eudicotyledons</taxon>
        <taxon>Gunneridae</taxon>
        <taxon>Pentapetalae</taxon>
        <taxon>rosids</taxon>
        <taxon>fabids</taxon>
        <taxon>Malpighiales</taxon>
        <taxon>Euphorbiaceae</taxon>
        <taxon>Acalyphoideae</taxon>
        <taxon>Acalypheae</taxon>
        <taxon>Ricinus</taxon>
    </lineage>
</organism>
<dbReference type="InParanoid" id="B9TQ17"/>
<proteinExistence type="predicted"/>
<dbReference type="Gene3D" id="3.30.530.20">
    <property type="match status" value="1"/>
</dbReference>
<accession>B9TQ17</accession>
<dbReference type="GO" id="GO:0004864">
    <property type="term" value="F:protein phosphatase inhibitor activity"/>
    <property type="evidence" value="ECO:0007669"/>
    <property type="project" value="UniProtKB-ARBA"/>
</dbReference>
<gene>
    <name evidence="2" type="ORF">RCOM_2028370</name>
</gene>
<dbReference type="AlphaFoldDB" id="B9TQ17"/>
<feature type="chain" id="PRO_5002892569" description="MxaD protein" evidence="1">
    <location>
        <begin position="19"/>
        <end position="199"/>
    </location>
</feature>
<dbReference type="PANTHER" id="PTHR39332:SF7">
    <property type="entry name" value="SRPBCC FAMILY PROTEIN"/>
    <property type="match status" value="1"/>
</dbReference>
<dbReference type="CDD" id="cd07821">
    <property type="entry name" value="PYR_PYL_RCAR_like"/>
    <property type="match status" value="1"/>
</dbReference>
<dbReference type="SUPFAM" id="SSF55961">
    <property type="entry name" value="Bet v1-like"/>
    <property type="match status" value="1"/>
</dbReference>
<keyword evidence="3" id="KW-1185">Reference proteome</keyword>
<feature type="signal peptide" evidence="1">
    <location>
        <begin position="1"/>
        <end position="18"/>
    </location>
</feature>
<protein>
    <recommendedName>
        <fullName evidence="4">MxaD protein</fullName>
    </recommendedName>
</protein>
<name>B9TQ17_RICCO</name>
<dbReference type="Proteomes" id="UP000008311">
    <property type="component" value="Unassembled WGS sequence"/>
</dbReference>
<evidence type="ECO:0008006" key="4">
    <source>
        <dbReference type="Google" id="ProtNLM"/>
    </source>
</evidence>
<evidence type="ECO:0000256" key="1">
    <source>
        <dbReference type="SAM" id="SignalP"/>
    </source>
</evidence>
<dbReference type="PANTHER" id="PTHR39332">
    <property type="entry name" value="BLL4707 PROTEIN"/>
    <property type="match status" value="1"/>
</dbReference>
<keyword evidence="1" id="KW-0732">Signal</keyword>
<dbReference type="Pfam" id="PF10604">
    <property type="entry name" value="Polyketide_cyc2"/>
    <property type="match status" value="1"/>
</dbReference>
<reference evidence="3" key="1">
    <citation type="journal article" date="2010" name="Nat. Biotechnol.">
        <title>Draft genome sequence of the oilseed species Ricinus communis.</title>
        <authorList>
            <person name="Chan A.P."/>
            <person name="Crabtree J."/>
            <person name="Zhao Q."/>
            <person name="Lorenzi H."/>
            <person name="Orvis J."/>
            <person name="Puiu D."/>
            <person name="Melake-Berhan A."/>
            <person name="Jones K.M."/>
            <person name="Redman J."/>
            <person name="Chen G."/>
            <person name="Cahoon E.B."/>
            <person name="Gedil M."/>
            <person name="Stanke M."/>
            <person name="Haas B.J."/>
            <person name="Wortman J.R."/>
            <person name="Fraser-Liggett C.M."/>
            <person name="Ravel J."/>
            <person name="Rabinowicz P.D."/>
        </authorList>
    </citation>
    <scope>NUCLEOTIDE SEQUENCE [LARGE SCALE GENOMIC DNA]</scope>
    <source>
        <strain evidence="3">cv. Hale</strain>
    </source>
</reference>
<evidence type="ECO:0000313" key="2">
    <source>
        <dbReference type="EMBL" id="EEF22047.1"/>
    </source>
</evidence>
<dbReference type="STRING" id="3988.B9TQ17"/>
<sequence length="199" mass="21483">MKWSLLLAGLLWSAQVWAHGPTPQKTDESTQVNAAAEAVWKRVSAPCGLAQWHPQVTACEAVNDKQQKITLKNGKQLLQEIDEVSAADMTVAYRLSGDIDLEALPVSSLNGKIKVVAEGAANSKVVWTARYYRAFTGNEPPAGQDDESAKTAVDAFVKEGLQGLKDGRQNAAANQSGWRKKMCLAMRPVFKSLGLSVCA</sequence>
<dbReference type="EMBL" id="EQ997719">
    <property type="protein sequence ID" value="EEF22047.1"/>
    <property type="molecule type" value="Genomic_DNA"/>
</dbReference>